<evidence type="ECO:0000313" key="8">
    <source>
        <dbReference type="Proteomes" id="UP000570514"/>
    </source>
</evidence>
<dbReference type="InterPro" id="IPR050925">
    <property type="entry name" value="Rhomboid_protease_S54"/>
</dbReference>
<keyword evidence="7" id="KW-0378">Hydrolase</keyword>
<feature type="transmembrane region" description="Helical" evidence="5">
    <location>
        <begin position="127"/>
        <end position="148"/>
    </location>
</feature>
<dbReference type="Proteomes" id="UP000570514">
    <property type="component" value="Unassembled WGS sequence"/>
</dbReference>
<dbReference type="EMBL" id="JAASRM010000001">
    <property type="protein sequence ID" value="NIK88650.1"/>
    <property type="molecule type" value="Genomic_DNA"/>
</dbReference>
<dbReference type="RefSeq" id="WP_167082805.1">
    <property type="nucleotide sequence ID" value="NZ_BAAADC010000001.1"/>
</dbReference>
<dbReference type="PANTHER" id="PTHR43731">
    <property type="entry name" value="RHOMBOID PROTEASE"/>
    <property type="match status" value="1"/>
</dbReference>
<feature type="transmembrane region" description="Helical" evidence="5">
    <location>
        <begin position="12"/>
        <end position="30"/>
    </location>
</feature>
<dbReference type="InterPro" id="IPR022764">
    <property type="entry name" value="Peptidase_S54_rhomboid_dom"/>
</dbReference>
<dbReference type="GO" id="GO:0004252">
    <property type="term" value="F:serine-type endopeptidase activity"/>
    <property type="evidence" value="ECO:0007669"/>
    <property type="project" value="InterPro"/>
</dbReference>
<dbReference type="Gene3D" id="1.20.1540.10">
    <property type="entry name" value="Rhomboid-like"/>
    <property type="match status" value="1"/>
</dbReference>
<proteinExistence type="predicted"/>
<evidence type="ECO:0000256" key="2">
    <source>
        <dbReference type="ARBA" id="ARBA00022692"/>
    </source>
</evidence>
<evidence type="ECO:0000256" key="5">
    <source>
        <dbReference type="SAM" id="Phobius"/>
    </source>
</evidence>
<feature type="transmembrane region" description="Helical" evidence="5">
    <location>
        <begin position="192"/>
        <end position="212"/>
    </location>
</feature>
<feature type="transmembrane region" description="Helical" evidence="5">
    <location>
        <begin position="155"/>
        <end position="180"/>
    </location>
</feature>
<keyword evidence="2 5" id="KW-0812">Transmembrane</keyword>
<keyword evidence="7" id="KW-0645">Protease</keyword>
<keyword evidence="4 5" id="KW-0472">Membrane</keyword>
<evidence type="ECO:0000313" key="7">
    <source>
        <dbReference type="EMBL" id="NIK88650.1"/>
    </source>
</evidence>
<protein>
    <submittedName>
        <fullName evidence="7">Membrane associated rhomboid family serine protease</fullName>
    </submittedName>
</protein>
<dbReference type="AlphaFoldDB" id="A0A846N0D6"/>
<accession>A0A846N0D6</accession>
<sequence length="231" mass="25138">MIPISDDNPTRITPLVTWALILACVGVYLWQLQLQGDAFGDSLVQYGFIPSHLMSPQFEASPSAMATIFTAMFLHGGFLHLAGNMLYLWIFGNNIEEAMGHVRFLLFYLLAGLAAALTMAFMDPLSIRPMVGASGAISGVLGAYMLLYPRAKVTVLVPLLIILYPFRVNAMWVVGVWFAMQLLALTGPDTSGIAWWAHLGGFGAGIALTPFLKSSGVPFFGPRTPRGPWSR</sequence>
<gene>
    <name evidence="7" type="ORF">FHS83_001968</name>
</gene>
<dbReference type="PANTHER" id="PTHR43731:SF26">
    <property type="entry name" value="RHOMBOID-LIKE PROTEIN 10, CHLOROPLASTIC"/>
    <property type="match status" value="1"/>
</dbReference>
<dbReference type="GO" id="GO:0016020">
    <property type="term" value="C:membrane"/>
    <property type="evidence" value="ECO:0007669"/>
    <property type="project" value="UniProtKB-SubCell"/>
</dbReference>
<comment type="subcellular location">
    <subcellularLocation>
        <location evidence="1">Membrane</location>
        <topology evidence="1">Multi-pass membrane protein</topology>
    </subcellularLocation>
</comment>
<comment type="caution">
    <text evidence="7">The sequence shown here is derived from an EMBL/GenBank/DDBJ whole genome shotgun (WGS) entry which is preliminary data.</text>
</comment>
<dbReference type="Pfam" id="PF01694">
    <property type="entry name" value="Rhomboid"/>
    <property type="match status" value="1"/>
</dbReference>
<dbReference type="GO" id="GO:0006508">
    <property type="term" value="P:proteolysis"/>
    <property type="evidence" value="ECO:0007669"/>
    <property type="project" value="UniProtKB-KW"/>
</dbReference>
<evidence type="ECO:0000256" key="3">
    <source>
        <dbReference type="ARBA" id="ARBA00022989"/>
    </source>
</evidence>
<dbReference type="SUPFAM" id="SSF144091">
    <property type="entry name" value="Rhomboid-like"/>
    <property type="match status" value="1"/>
</dbReference>
<keyword evidence="8" id="KW-1185">Reference proteome</keyword>
<evidence type="ECO:0000259" key="6">
    <source>
        <dbReference type="Pfam" id="PF01694"/>
    </source>
</evidence>
<organism evidence="7 8">
    <name type="scientific">Rhizomicrobium palustre</name>
    <dbReference type="NCBI Taxonomy" id="189966"/>
    <lineage>
        <taxon>Bacteria</taxon>
        <taxon>Pseudomonadati</taxon>
        <taxon>Pseudomonadota</taxon>
        <taxon>Alphaproteobacteria</taxon>
        <taxon>Micropepsales</taxon>
        <taxon>Micropepsaceae</taxon>
        <taxon>Rhizomicrobium</taxon>
    </lineage>
</organism>
<keyword evidence="3 5" id="KW-1133">Transmembrane helix</keyword>
<dbReference type="InterPro" id="IPR035952">
    <property type="entry name" value="Rhomboid-like_sf"/>
</dbReference>
<feature type="transmembrane region" description="Helical" evidence="5">
    <location>
        <begin position="64"/>
        <end position="90"/>
    </location>
</feature>
<dbReference type="FunFam" id="1.20.1540.10:FF:000027">
    <property type="entry name" value="Rhomboid family intramembrane serine protease"/>
    <property type="match status" value="1"/>
</dbReference>
<name>A0A846N0D6_9PROT</name>
<reference evidence="7 8" key="1">
    <citation type="submission" date="2020-03" db="EMBL/GenBank/DDBJ databases">
        <title>Genomic Encyclopedia of Type Strains, Phase IV (KMG-IV): sequencing the most valuable type-strain genomes for metagenomic binning, comparative biology and taxonomic classification.</title>
        <authorList>
            <person name="Goeker M."/>
        </authorList>
    </citation>
    <scope>NUCLEOTIDE SEQUENCE [LARGE SCALE GENOMIC DNA]</scope>
    <source>
        <strain evidence="7 8">DSM 19867</strain>
    </source>
</reference>
<feature type="transmembrane region" description="Helical" evidence="5">
    <location>
        <begin position="102"/>
        <end position="121"/>
    </location>
</feature>
<feature type="domain" description="Peptidase S54 rhomboid" evidence="6">
    <location>
        <begin position="65"/>
        <end position="212"/>
    </location>
</feature>
<evidence type="ECO:0000256" key="4">
    <source>
        <dbReference type="ARBA" id="ARBA00023136"/>
    </source>
</evidence>
<evidence type="ECO:0000256" key="1">
    <source>
        <dbReference type="ARBA" id="ARBA00004141"/>
    </source>
</evidence>